<sequence length="53" mass="5919">PNGRSDFEVAIICALRLEFDAVCLLIDKLWDEDGDQYGKVDGDPNIYTIGRMG</sequence>
<protein>
    <submittedName>
        <fullName evidence="1">Uncharacterized protein</fullName>
    </submittedName>
</protein>
<gene>
    <name evidence="1" type="ORF">QBC32DRAFT_172620</name>
</gene>
<evidence type="ECO:0000313" key="1">
    <source>
        <dbReference type="EMBL" id="KAK3947043.1"/>
    </source>
</evidence>
<dbReference type="InterPro" id="IPR035994">
    <property type="entry name" value="Nucleoside_phosphorylase_sf"/>
</dbReference>
<organism evidence="1 2">
    <name type="scientific">Pseudoneurospora amorphoporcata</name>
    <dbReference type="NCBI Taxonomy" id="241081"/>
    <lineage>
        <taxon>Eukaryota</taxon>
        <taxon>Fungi</taxon>
        <taxon>Dikarya</taxon>
        <taxon>Ascomycota</taxon>
        <taxon>Pezizomycotina</taxon>
        <taxon>Sordariomycetes</taxon>
        <taxon>Sordariomycetidae</taxon>
        <taxon>Sordariales</taxon>
        <taxon>Sordariaceae</taxon>
        <taxon>Pseudoneurospora</taxon>
    </lineage>
</organism>
<dbReference type="EMBL" id="MU859435">
    <property type="protein sequence ID" value="KAK3947043.1"/>
    <property type="molecule type" value="Genomic_DNA"/>
</dbReference>
<accession>A0AAN6SBG4</accession>
<dbReference type="Gene3D" id="3.40.50.1580">
    <property type="entry name" value="Nucleoside phosphorylase domain"/>
    <property type="match status" value="1"/>
</dbReference>
<reference evidence="1" key="1">
    <citation type="journal article" date="2023" name="Mol. Phylogenet. Evol.">
        <title>Genome-scale phylogeny and comparative genomics of the fungal order Sordariales.</title>
        <authorList>
            <person name="Hensen N."/>
            <person name="Bonometti L."/>
            <person name="Westerberg I."/>
            <person name="Brannstrom I.O."/>
            <person name="Guillou S."/>
            <person name="Cros-Aarteil S."/>
            <person name="Calhoun S."/>
            <person name="Haridas S."/>
            <person name="Kuo A."/>
            <person name="Mondo S."/>
            <person name="Pangilinan J."/>
            <person name="Riley R."/>
            <person name="LaButti K."/>
            <person name="Andreopoulos B."/>
            <person name="Lipzen A."/>
            <person name="Chen C."/>
            <person name="Yan M."/>
            <person name="Daum C."/>
            <person name="Ng V."/>
            <person name="Clum A."/>
            <person name="Steindorff A."/>
            <person name="Ohm R.A."/>
            <person name="Martin F."/>
            <person name="Silar P."/>
            <person name="Natvig D.O."/>
            <person name="Lalanne C."/>
            <person name="Gautier V."/>
            <person name="Ament-Velasquez S.L."/>
            <person name="Kruys A."/>
            <person name="Hutchinson M.I."/>
            <person name="Powell A.J."/>
            <person name="Barry K."/>
            <person name="Miller A.N."/>
            <person name="Grigoriev I.V."/>
            <person name="Debuchy R."/>
            <person name="Gladieux P."/>
            <person name="Hiltunen Thoren M."/>
            <person name="Johannesson H."/>
        </authorList>
    </citation>
    <scope>NUCLEOTIDE SEQUENCE</scope>
    <source>
        <strain evidence="1">CBS 626.80</strain>
    </source>
</reference>
<comment type="caution">
    <text evidence="1">The sequence shown here is derived from an EMBL/GenBank/DDBJ whole genome shotgun (WGS) entry which is preliminary data.</text>
</comment>
<evidence type="ECO:0000313" key="2">
    <source>
        <dbReference type="Proteomes" id="UP001303222"/>
    </source>
</evidence>
<feature type="non-terminal residue" evidence="1">
    <location>
        <position position="1"/>
    </location>
</feature>
<reference evidence="1" key="2">
    <citation type="submission" date="2023-06" db="EMBL/GenBank/DDBJ databases">
        <authorList>
            <consortium name="Lawrence Berkeley National Laboratory"/>
            <person name="Mondo S.J."/>
            <person name="Hensen N."/>
            <person name="Bonometti L."/>
            <person name="Westerberg I."/>
            <person name="Brannstrom I.O."/>
            <person name="Guillou S."/>
            <person name="Cros-Aarteil S."/>
            <person name="Calhoun S."/>
            <person name="Haridas S."/>
            <person name="Kuo A."/>
            <person name="Pangilinan J."/>
            <person name="Riley R."/>
            <person name="Labutti K."/>
            <person name="Andreopoulos B."/>
            <person name="Lipzen A."/>
            <person name="Chen C."/>
            <person name="Yanf M."/>
            <person name="Daum C."/>
            <person name="Ng V."/>
            <person name="Clum A."/>
            <person name="Steindorff A."/>
            <person name="Ohm R."/>
            <person name="Martin F."/>
            <person name="Silar P."/>
            <person name="Natvig D."/>
            <person name="Lalanne C."/>
            <person name="Gautier V."/>
            <person name="Ament-Velasquez S.L."/>
            <person name="Kruys A."/>
            <person name="Hutchinson M.I."/>
            <person name="Powell A.J."/>
            <person name="Barry K."/>
            <person name="Miller A.N."/>
            <person name="Grigoriev I.V."/>
            <person name="Debuchy R."/>
            <person name="Gladieux P."/>
            <person name="Thoren M.H."/>
            <person name="Johannesson H."/>
        </authorList>
    </citation>
    <scope>NUCLEOTIDE SEQUENCE</scope>
    <source>
        <strain evidence="1">CBS 626.80</strain>
    </source>
</reference>
<dbReference type="Proteomes" id="UP001303222">
    <property type="component" value="Unassembled WGS sequence"/>
</dbReference>
<proteinExistence type="predicted"/>
<keyword evidence="2" id="KW-1185">Reference proteome</keyword>
<dbReference type="AlphaFoldDB" id="A0AAN6SBG4"/>
<dbReference type="GO" id="GO:0003824">
    <property type="term" value="F:catalytic activity"/>
    <property type="evidence" value="ECO:0007669"/>
    <property type="project" value="InterPro"/>
</dbReference>
<name>A0AAN6SBG4_9PEZI</name>
<feature type="non-terminal residue" evidence="1">
    <location>
        <position position="53"/>
    </location>
</feature>
<dbReference type="GO" id="GO:0009116">
    <property type="term" value="P:nucleoside metabolic process"/>
    <property type="evidence" value="ECO:0007669"/>
    <property type="project" value="InterPro"/>
</dbReference>